<keyword evidence="12" id="KW-1185">Reference proteome</keyword>
<dbReference type="PANTHER" id="PTHR21600">
    <property type="entry name" value="MITOCHONDRIAL RNA PSEUDOURIDINE SYNTHASE"/>
    <property type="match status" value="1"/>
</dbReference>
<evidence type="ECO:0000313" key="11">
    <source>
        <dbReference type="EMBL" id="OFC69008.1"/>
    </source>
</evidence>
<dbReference type="SUPFAM" id="SSF55120">
    <property type="entry name" value="Pseudouridine synthase"/>
    <property type="match status" value="1"/>
</dbReference>
<sequence>MENEVIRNNDVSVLYQDDYIVAMDKPPGLLVHRSPIDKRETEFAVQKLRDAVGKHVFPVHRLDRPTSGVLLFAFDRQTASQLGQAMMGKSIIKGYQALTRGWVQGSGLIDYALTFKRDKFADAHRVQEVAPQHAVTEYSVMKKYSLPFAVGRYESARYSLVSLRPFTGRKHQLRRHLVHLRNPILGDTTHGDGTQNKFIRDRFGFNQLALTCTLMQFIHPITGESVSIETTPHKAFAALLENIEQYRLDDHIN</sequence>
<evidence type="ECO:0000256" key="2">
    <source>
        <dbReference type="ARBA" id="ARBA00023235"/>
    </source>
</evidence>
<evidence type="ECO:0000256" key="4">
    <source>
        <dbReference type="ARBA" id="ARBA00037670"/>
    </source>
</evidence>
<evidence type="ECO:0000259" key="10">
    <source>
        <dbReference type="Pfam" id="PF00849"/>
    </source>
</evidence>
<dbReference type="Pfam" id="PF00849">
    <property type="entry name" value="PseudoU_synth_2"/>
    <property type="match status" value="1"/>
</dbReference>
<dbReference type="EMBL" id="MDHN01000041">
    <property type="protein sequence ID" value="OFC69008.1"/>
    <property type="molecule type" value="Genomic_DNA"/>
</dbReference>
<dbReference type="InterPro" id="IPR006224">
    <property type="entry name" value="PsdUridine_synth_RluA-like_CS"/>
</dbReference>
<evidence type="ECO:0000256" key="3">
    <source>
        <dbReference type="ARBA" id="ARBA00036607"/>
    </source>
</evidence>
<dbReference type="InterPro" id="IPR006145">
    <property type="entry name" value="PsdUridine_synth_RsuA/RluA"/>
</dbReference>
<keyword evidence="2" id="KW-0413">Isomerase</keyword>
<dbReference type="Gene3D" id="3.30.2350.10">
    <property type="entry name" value="Pseudouridine synthase"/>
    <property type="match status" value="1"/>
</dbReference>
<comment type="function">
    <text evidence="4">Responsible for synthesis of pseudouridine from uracil-65 in transfer RNAs.</text>
</comment>
<dbReference type="InterPro" id="IPR050188">
    <property type="entry name" value="RluA_PseudoU_synthase"/>
</dbReference>
<feature type="domain" description="Pseudouridine synthase RsuA/RluA-like" evidence="10">
    <location>
        <begin position="20"/>
        <end position="177"/>
    </location>
</feature>
<proteinExistence type="predicted"/>
<dbReference type="PROSITE" id="PS01129">
    <property type="entry name" value="PSI_RLU"/>
    <property type="match status" value="1"/>
</dbReference>
<comment type="catalytic activity">
    <reaction evidence="3">
        <text>uridine(65) in tRNA = pseudouridine(65) in tRNA</text>
        <dbReference type="Rhea" id="RHEA:42536"/>
        <dbReference type="Rhea" id="RHEA-COMP:10103"/>
        <dbReference type="Rhea" id="RHEA-COMP:10104"/>
        <dbReference type="ChEBI" id="CHEBI:65314"/>
        <dbReference type="ChEBI" id="CHEBI:65315"/>
        <dbReference type="EC" id="5.4.99.26"/>
    </reaction>
</comment>
<dbReference type="GO" id="GO:0003723">
    <property type="term" value="F:RNA binding"/>
    <property type="evidence" value="ECO:0007669"/>
    <property type="project" value="InterPro"/>
</dbReference>
<evidence type="ECO:0000256" key="7">
    <source>
        <dbReference type="ARBA" id="ARBA00041803"/>
    </source>
</evidence>
<evidence type="ECO:0000256" key="5">
    <source>
        <dbReference type="ARBA" id="ARBA00038943"/>
    </source>
</evidence>
<gene>
    <name evidence="11" type="ORF">BFC18_19915</name>
</gene>
<name>A0A1E7Z649_9ALTE</name>
<keyword evidence="1" id="KW-0819">tRNA processing</keyword>
<protein>
    <recommendedName>
        <fullName evidence="6">tRNA pseudouridine synthase C</fullName>
        <ecNumber evidence="5">5.4.99.26</ecNumber>
    </recommendedName>
    <alternativeName>
        <fullName evidence="8">tRNA pseudouridine(65) synthase</fullName>
    </alternativeName>
    <alternativeName>
        <fullName evidence="9">tRNA pseudouridylate synthase C</fullName>
    </alternativeName>
    <alternativeName>
        <fullName evidence="7">tRNA-uridine isomerase C</fullName>
    </alternativeName>
</protein>
<evidence type="ECO:0000256" key="6">
    <source>
        <dbReference type="ARBA" id="ARBA00040675"/>
    </source>
</evidence>
<dbReference type="InterPro" id="IPR020103">
    <property type="entry name" value="PsdUridine_synth_cat_dom_sf"/>
</dbReference>
<dbReference type="Proteomes" id="UP000175691">
    <property type="component" value="Unassembled WGS sequence"/>
</dbReference>
<evidence type="ECO:0000256" key="1">
    <source>
        <dbReference type="ARBA" id="ARBA00022694"/>
    </source>
</evidence>
<dbReference type="EC" id="5.4.99.26" evidence="5"/>
<dbReference type="STRING" id="1656094.BFC18_19915"/>
<dbReference type="RefSeq" id="WP_070127131.1">
    <property type="nucleotide sequence ID" value="NZ_MDHN01000041.1"/>
</dbReference>
<comment type="caution">
    <text evidence="11">The sequence shown here is derived from an EMBL/GenBank/DDBJ whole genome shotgun (WGS) entry which is preliminary data.</text>
</comment>
<evidence type="ECO:0000256" key="8">
    <source>
        <dbReference type="ARBA" id="ARBA00041975"/>
    </source>
</evidence>
<evidence type="ECO:0000256" key="9">
    <source>
        <dbReference type="ARBA" id="ARBA00043049"/>
    </source>
</evidence>
<dbReference type="GO" id="GO:0160149">
    <property type="term" value="F:tRNA pseudouridine(65) synthase activity"/>
    <property type="evidence" value="ECO:0007669"/>
    <property type="project" value="UniProtKB-EC"/>
</dbReference>
<organism evidence="11 12">
    <name type="scientific">Alteromonas confluentis</name>
    <dbReference type="NCBI Taxonomy" id="1656094"/>
    <lineage>
        <taxon>Bacteria</taxon>
        <taxon>Pseudomonadati</taxon>
        <taxon>Pseudomonadota</taxon>
        <taxon>Gammaproteobacteria</taxon>
        <taxon>Alteromonadales</taxon>
        <taxon>Alteromonadaceae</taxon>
        <taxon>Alteromonas/Salinimonas group</taxon>
        <taxon>Alteromonas</taxon>
    </lineage>
</organism>
<dbReference type="AlphaFoldDB" id="A0A1E7Z649"/>
<reference evidence="11 12" key="1">
    <citation type="submission" date="2016-08" db="EMBL/GenBank/DDBJ databases">
        <authorList>
            <person name="Seilhamer J.J."/>
        </authorList>
    </citation>
    <scope>NUCLEOTIDE SEQUENCE [LARGE SCALE GENOMIC DNA]</scope>
    <source>
        <strain evidence="11 12">KCTC 42603</strain>
    </source>
</reference>
<evidence type="ECO:0000313" key="12">
    <source>
        <dbReference type="Proteomes" id="UP000175691"/>
    </source>
</evidence>
<dbReference type="GO" id="GO:0000455">
    <property type="term" value="P:enzyme-directed rRNA pseudouridine synthesis"/>
    <property type="evidence" value="ECO:0007669"/>
    <property type="project" value="TreeGrafter"/>
</dbReference>
<dbReference type="PANTHER" id="PTHR21600:SF56">
    <property type="entry name" value="TRNA PSEUDOURIDINE SYNTHASE C"/>
    <property type="match status" value="1"/>
</dbReference>
<accession>A0A1E7Z649</accession>
<dbReference type="GO" id="GO:0008033">
    <property type="term" value="P:tRNA processing"/>
    <property type="evidence" value="ECO:0007669"/>
    <property type="project" value="UniProtKB-KW"/>
</dbReference>